<accession>A0A1C4DLV4</accession>
<gene>
    <name evidence="1" type="ORF">GA0061080_10841</name>
</gene>
<dbReference type="Proteomes" id="UP000199698">
    <property type="component" value="Unassembled WGS sequence"/>
</dbReference>
<evidence type="ECO:0000313" key="2">
    <source>
        <dbReference type="Proteomes" id="UP000199698"/>
    </source>
</evidence>
<dbReference type="AlphaFoldDB" id="A0A1C4DLV4"/>
<dbReference type="STRING" id="1798183.GA0061080_10841"/>
<proteinExistence type="predicted"/>
<sequence>MQLVKISILFFYFLTTHSYGSIEFNKIKQSIYHCFDNSSDCQQIKVPIELNDEIDESILSIDKFLGQNYLLMTLKYNSTPNKCYSLYEIKNHIIQTKEKQILSDGSQLCDYKKTNDQLINRFLDGGKWYEKLYKEKEKYYQIILEDQCIGCDMVQRKIYNKNLNYLLVTNEHNLFDRKPIIKKIAVKQAYLYDDALEKSKTKMYLIEDDKVELLQHRDDFYQIRYLTRTQKLIVKWVHSSALQYINLTMQE</sequence>
<name>A0A1C4DLV4_9GAMM</name>
<evidence type="ECO:0000313" key="1">
    <source>
        <dbReference type="EMBL" id="SCC32308.1"/>
    </source>
</evidence>
<organism evidence="1 2">
    <name type="scientific">Gilliamella intestini</name>
    <dbReference type="NCBI Taxonomy" id="1798183"/>
    <lineage>
        <taxon>Bacteria</taxon>
        <taxon>Pseudomonadati</taxon>
        <taxon>Pseudomonadota</taxon>
        <taxon>Gammaproteobacteria</taxon>
        <taxon>Orbales</taxon>
        <taxon>Orbaceae</taxon>
        <taxon>Gilliamella</taxon>
    </lineage>
</organism>
<keyword evidence="2" id="KW-1185">Reference proteome</keyword>
<reference evidence="2" key="1">
    <citation type="submission" date="2016-08" db="EMBL/GenBank/DDBJ databases">
        <authorList>
            <person name="Varghese N."/>
            <person name="Submissions Spin"/>
        </authorList>
    </citation>
    <scope>NUCLEOTIDE SEQUENCE [LARGE SCALE GENOMIC DNA]</scope>
    <source>
        <strain evidence="2">R-53144</strain>
    </source>
</reference>
<dbReference type="OrthoDB" id="7065992at2"/>
<dbReference type="RefSeq" id="WP_091126097.1">
    <property type="nucleotide sequence ID" value="NZ_FMBA01000084.1"/>
</dbReference>
<protein>
    <submittedName>
        <fullName evidence="1">Uncharacterized protein</fullName>
    </submittedName>
</protein>
<dbReference type="EMBL" id="FMBA01000084">
    <property type="protein sequence ID" value="SCC32308.1"/>
    <property type="molecule type" value="Genomic_DNA"/>
</dbReference>